<reference evidence="1 2" key="1">
    <citation type="submission" date="2016-08" db="EMBL/GenBank/DDBJ databases">
        <title>Draft genome sequence of Candidatus Piscirickettsia litoralis, from seawater.</title>
        <authorList>
            <person name="Wan X."/>
            <person name="Lee A.J."/>
            <person name="Hou S."/>
            <person name="Donachie S.P."/>
        </authorList>
    </citation>
    <scope>NUCLEOTIDE SEQUENCE [LARGE SCALE GENOMIC DNA]</scope>
    <source>
        <strain evidence="1 2">Y2</strain>
    </source>
</reference>
<protein>
    <submittedName>
        <fullName evidence="1">Uncharacterized protein</fullName>
    </submittedName>
</protein>
<dbReference type="RefSeq" id="WP_069314463.1">
    <property type="nucleotide sequence ID" value="NZ_MDTU01000007.1"/>
</dbReference>
<name>A0ABX2ZXF9_9GAMM</name>
<keyword evidence="2" id="KW-1185">Reference proteome</keyword>
<evidence type="ECO:0000313" key="2">
    <source>
        <dbReference type="Proteomes" id="UP000094329"/>
    </source>
</evidence>
<gene>
    <name evidence="1" type="ORF">BGC07_18120</name>
</gene>
<evidence type="ECO:0000313" key="1">
    <source>
        <dbReference type="EMBL" id="ODN41064.1"/>
    </source>
</evidence>
<comment type="caution">
    <text evidence="1">The sequence shown here is derived from an EMBL/GenBank/DDBJ whole genome shotgun (WGS) entry which is preliminary data.</text>
</comment>
<dbReference type="Proteomes" id="UP000094329">
    <property type="component" value="Unassembled WGS sequence"/>
</dbReference>
<proteinExistence type="predicted"/>
<sequence>MTGNSFNIAALFKAQKDLEYNIQNMSPKDYETYTGMLKEQGSDLLPFVLKVREDLNKENDNSPTPFRMP</sequence>
<organism evidence="1 2">
    <name type="scientific">Piscirickettsia litoralis</name>
    <dbReference type="NCBI Taxonomy" id="1891921"/>
    <lineage>
        <taxon>Bacteria</taxon>
        <taxon>Pseudomonadati</taxon>
        <taxon>Pseudomonadota</taxon>
        <taxon>Gammaproteobacteria</taxon>
        <taxon>Thiotrichales</taxon>
        <taxon>Piscirickettsiaceae</taxon>
        <taxon>Piscirickettsia</taxon>
    </lineage>
</organism>
<accession>A0ABX2ZXF9</accession>
<dbReference type="EMBL" id="MDTU01000007">
    <property type="protein sequence ID" value="ODN41064.1"/>
    <property type="molecule type" value="Genomic_DNA"/>
</dbReference>